<dbReference type="PANTHER" id="PTHR40459">
    <property type="entry name" value="CONSERVED HYPOTHETICAL ALANINE AND LEUCINE RICH PROTEIN"/>
    <property type="match status" value="1"/>
</dbReference>
<gene>
    <name evidence="3" type="ORF">ACFFI0_11625</name>
</gene>
<name>A0ABV6HJ95_9SPHI</name>
<feature type="domain" description="DUF2520" evidence="2">
    <location>
        <begin position="127"/>
        <end position="248"/>
    </location>
</feature>
<dbReference type="SUPFAM" id="SSF51735">
    <property type="entry name" value="NAD(P)-binding Rossmann-fold domains"/>
    <property type="match status" value="1"/>
</dbReference>
<dbReference type="Pfam" id="PF03807">
    <property type="entry name" value="F420_oxidored"/>
    <property type="match status" value="1"/>
</dbReference>
<comment type="caution">
    <text evidence="3">The sequence shown here is derived from an EMBL/GenBank/DDBJ whole genome shotgun (WGS) entry which is preliminary data.</text>
</comment>
<sequence length="263" mass="29980">MEIVILGSGNVATHLAFALKKAEYHIKQVYSRDIDHAKHLADGIGAEPIDNLLYITTEADVYVIAVKDEAILEVASELRLRNKILLHTSGSTDMDVLKPFSSSYGVLYPLQTISKEVELDFSKVPLILEFSDQRTKEEILNMAFKLSPIIHEYNSEQRRCLHLAAVIACNFSNYLYAIAHDFLTEKKVDFDLLKPLISETAHKIQSHDPNAVQTGPAVRNDGNIIRKHLDLLKAHPNWQQVYELISEDIVRKYWKEDKQNETK</sequence>
<dbReference type="RefSeq" id="WP_130857422.1">
    <property type="nucleotide sequence ID" value="NZ_JBHLWO010000002.1"/>
</dbReference>
<evidence type="ECO:0000313" key="4">
    <source>
        <dbReference type="Proteomes" id="UP001589774"/>
    </source>
</evidence>
<dbReference type="InterPro" id="IPR036291">
    <property type="entry name" value="NAD(P)-bd_dom_sf"/>
</dbReference>
<evidence type="ECO:0000259" key="2">
    <source>
        <dbReference type="Pfam" id="PF10728"/>
    </source>
</evidence>
<dbReference type="SUPFAM" id="SSF48179">
    <property type="entry name" value="6-phosphogluconate dehydrogenase C-terminal domain-like"/>
    <property type="match status" value="1"/>
</dbReference>
<protein>
    <submittedName>
        <fullName evidence="3">Rossmann-like and DUF2520 domain-containing protein</fullName>
    </submittedName>
</protein>
<keyword evidence="4" id="KW-1185">Reference proteome</keyword>
<dbReference type="Pfam" id="PF10728">
    <property type="entry name" value="DUF2520"/>
    <property type="match status" value="1"/>
</dbReference>
<feature type="domain" description="Pyrroline-5-carboxylate reductase catalytic N-terminal" evidence="1">
    <location>
        <begin position="3"/>
        <end position="86"/>
    </location>
</feature>
<dbReference type="InterPro" id="IPR037108">
    <property type="entry name" value="TM1727-like_C_sf"/>
</dbReference>
<reference evidence="3 4" key="1">
    <citation type="submission" date="2024-09" db="EMBL/GenBank/DDBJ databases">
        <authorList>
            <person name="Sun Q."/>
            <person name="Mori K."/>
        </authorList>
    </citation>
    <scope>NUCLEOTIDE SEQUENCE [LARGE SCALE GENOMIC DNA]</scope>
    <source>
        <strain evidence="3 4">CCM 7765</strain>
    </source>
</reference>
<dbReference type="Proteomes" id="UP001589774">
    <property type="component" value="Unassembled WGS sequence"/>
</dbReference>
<evidence type="ECO:0000313" key="3">
    <source>
        <dbReference type="EMBL" id="MFC0318964.1"/>
    </source>
</evidence>
<dbReference type="EMBL" id="JBHLWO010000002">
    <property type="protein sequence ID" value="MFC0318964.1"/>
    <property type="molecule type" value="Genomic_DNA"/>
</dbReference>
<accession>A0ABV6HJ95</accession>
<organism evidence="3 4">
    <name type="scientific">Olivibacter oleidegradans</name>
    <dbReference type="NCBI Taxonomy" id="760123"/>
    <lineage>
        <taxon>Bacteria</taxon>
        <taxon>Pseudomonadati</taxon>
        <taxon>Bacteroidota</taxon>
        <taxon>Sphingobacteriia</taxon>
        <taxon>Sphingobacteriales</taxon>
        <taxon>Sphingobacteriaceae</taxon>
        <taxon>Olivibacter</taxon>
    </lineage>
</organism>
<dbReference type="InterPro" id="IPR028939">
    <property type="entry name" value="P5C_Rdtase_cat_N"/>
</dbReference>
<dbReference type="Gene3D" id="3.40.50.720">
    <property type="entry name" value="NAD(P)-binding Rossmann-like Domain"/>
    <property type="match status" value="1"/>
</dbReference>
<proteinExistence type="predicted"/>
<dbReference type="InterPro" id="IPR018931">
    <property type="entry name" value="DUF2520"/>
</dbReference>
<evidence type="ECO:0000259" key="1">
    <source>
        <dbReference type="Pfam" id="PF03807"/>
    </source>
</evidence>
<dbReference type="InterPro" id="IPR008927">
    <property type="entry name" value="6-PGluconate_DH-like_C_sf"/>
</dbReference>
<dbReference type="Gene3D" id="1.10.1040.20">
    <property type="entry name" value="ProC-like, C-terminal domain"/>
    <property type="match status" value="1"/>
</dbReference>
<dbReference type="PANTHER" id="PTHR40459:SF1">
    <property type="entry name" value="CONSERVED HYPOTHETICAL ALANINE AND LEUCINE RICH PROTEIN"/>
    <property type="match status" value="1"/>
</dbReference>